<sequence>MQKNAPARLQFMETPTSALILNVLPLVHLHRGTYWLSLLGTRQMQSQNSLKELLYGTLASVKDRYWEYSYSNVTSGVTTAVIHTLTRCWM</sequence>
<name>A0A8T0UPY3_PANVG</name>
<accession>A0A8T0UPY3</accession>
<dbReference type="EMBL" id="CM029041">
    <property type="protein sequence ID" value="KAG2624168.1"/>
    <property type="molecule type" value="Genomic_DNA"/>
</dbReference>
<dbReference type="Proteomes" id="UP000823388">
    <property type="component" value="Chromosome 3K"/>
</dbReference>
<evidence type="ECO:0000313" key="2">
    <source>
        <dbReference type="Proteomes" id="UP000823388"/>
    </source>
</evidence>
<proteinExistence type="predicted"/>
<protein>
    <submittedName>
        <fullName evidence="1">Uncharacterized protein</fullName>
    </submittedName>
</protein>
<reference evidence="1" key="1">
    <citation type="submission" date="2020-05" db="EMBL/GenBank/DDBJ databases">
        <title>WGS assembly of Panicum virgatum.</title>
        <authorList>
            <person name="Lovell J.T."/>
            <person name="Jenkins J."/>
            <person name="Shu S."/>
            <person name="Juenger T.E."/>
            <person name="Schmutz J."/>
        </authorList>
    </citation>
    <scope>NUCLEOTIDE SEQUENCE</scope>
    <source>
        <strain evidence="1">AP13</strain>
    </source>
</reference>
<organism evidence="1 2">
    <name type="scientific">Panicum virgatum</name>
    <name type="common">Blackwell switchgrass</name>
    <dbReference type="NCBI Taxonomy" id="38727"/>
    <lineage>
        <taxon>Eukaryota</taxon>
        <taxon>Viridiplantae</taxon>
        <taxon>Streptophyta</taxon>
        <taxon>Embryophyta</taxon>
        <taxon>Tracheophyta</taxon>
        <taxon>Spermatophyta</taxon>
        <taxon>Magnoliopsida</taxon>
        <taxon>Liliopsida</taxon>
        <taxon>Poales</taxon>
        <taxon>Poaceae</taxon>
        <taxon>PACMAD clade</taxon>
        <taxon>Panicoideae</taxon>
        <taxon>Panicodae</taxon>
        <taxon>Paniceae</taxon>
        <taxon>Panicinae</taxon>
        <taxon>Panicum</taxon>
        <taxon>Panicum sect. Hiantes</taxon>
    </lineage>
</organism>
<evidence type="ECO:0000313" key="1">
    <source>
        <dbReference type="EMBL" id="KAG2624168.1"/>
    </source>
</evidence>
<comment type="caution">
    <text evidence="1">The sequence shown here is derived from an EMBL/GenBank/DDBJ whole genome shotgun (WGS) entry which is preliminary data.</text>
</comment>
<keyword evidence="2" id="KW-1185">Reference proteome</keyword>
<gene>
    <name evidence="1" type="ORF">PVAP13_3KG109227</name>
</gene>
<dbReference type="AlphaFoldDB" id="A0A8T0UPY3"/>